<dbReference type="PANTHER" id="PTHR46641:SF2">
    <property type="entry name" value="FMRFAMIDE RECEPTOR"/>
    <property type="match status" value="1"/>
</dbReference>
<evidence type="ECO:0000256" key="1">
    <source>
        <dbReference type="ARBA" id="ARBA00004370"/>
    </source>
</evidence>
<dbReference type="RefSeq" id="XP_022301974.1">
    <property type="nucleotide sequence ID" value="XM_022446266.1"/>
</dbReference>
<dbReference type="Proteomes" id="UP000694844">
    <property type="component" value="Chromosome 1"/>
</dbReference>
<feature type="transmembrane region" description="Helical" evidence="6">
    <location>
        <begin position="224"/>
        <end position="243"/>
    </location>
</feature>
<feature type="transmembrane region" description="Helical" evidence="6">
    <location>
        <begin position="270"/>
        <end position="294"/>
    </location>
</feature>
<dbReference type="GO" id="GO:0008528">
    <property type="term" value="F:G protein-coupled peptide receptor activity"/>
    <property type="evidence" value="ECO:0007669"/>
    <property type="project" value="InterPro"/>
</dbReference>
<evidence type="ECO:0000256" key="4">
    <source>
        <dbReference type="ARBA" id="ARBA00023136"/>
    </source>
</evidence>
<reference evidence="8" key="1">
    <citation type="submission" date="2024-06" db="UniProtKB">
        <authorList>
            <consortium name="RefSeq"/>
        </authorList>
    </citation>
    <scope>NUCLEOTIDE SEQUENCE [LARGE SCALE GENOMIC DNA]</scope>
    <source>
        <tissue evidence="10">Whole sample</tissue>
    </source>
</reference>
<dbReference type="PROSITE" id="PS50262">
    <property type="entry name" value="G_PROTEIN_RECEP_F1_2"/>
    <property type="match status" value="1"/>
</dbReference>
<dbReference type="InterPro" id="IPR019427">
    <property type="entry name" value="7TM_GPCR_serpentine_rcpt_Srw"/>
</dbReference>
<keyword evidence="5" id="KW-0807">Transducer</keyword>
<dbReference type="GO" id="GO:0016020">
    <property type="term" value="C:membrane"/>
    <property type="evidence" value="ECO:0007669"/>
    <property type="project" value="UniProtKB-SubCell"/>
</dbReference>
<dbReference type="PROSITE" id="PS00237">
    <property type="entry name" value="G_PROTEIN_RECEP_F1_1"/>
    <property type="match status" value="1"/>
</dbReference>
<proteinExistence type="inferred from homology"/>
<dbReference type="RefSeq" id="XP_022301982.1">
    <property type="nucleotide sequence ID" value="XM_022446274.1"/>
</dbReference>
<dbReference type="PANTHER" id="PTHR46641">
    <property type="entry name" value="FMRFAMIDE RECEPTOR-RELATED"/>
    <property type="match status" value="1"/>
</dbReference>
<reference evidence="9" key="2">
    <citation type="submission" date="2025-04" db="UniProtKB">
        <authorList>
            <consortium name="RefSeq"/>
        </authorList>
    </citation>
    <scope>IDENTIFICATION</scope>
    <source>
        <tissue evidence="9">Whole sample</tissue>
    </source>
</reference>
<dbReference type="KEGG" id="cvn:111109974"/>
<dbReference type="GeneID" id="111109974"/>
<protein>
    <submittedName>
        <fullName evidence="9 10">FMRFamide receptor-like</fullName>
    </submittedName>
</protein>
<gene>
    <name evidence="9 10" type="primary">LOC111109974</name>
</gene>
<keyword evidence="5" id="KW-0675">Receptor</keyword>
<feature type="transmembrane region" description="Helical" evidence="6">
    <location>
        <begin position="314"/>
        <end position="335"/>
    </location>
</feature>
<name>A0A8B8BGN9_CRAVI</name>
<keyword evidence="4 6" id="KW-0472">Membrane</keyword>
<dbReference type="OrthoDB" id="10033446at2759"/>
<evidence type="ECO:0000256" key="6">
    <source>
        <dbReference type="SAM" id="Phobius"/>
    </source>
</evidence>
<evidence type="ECO:0000313" key="9">
    <source>
        <dbReference type="RefSeq" id="XP_022301974.1"/>
    </source>
</evidence>
<feature type="domain" description="G-protein coupled receptors family 1 profile" evidence="7">
    <location>
        <begin position="60"/>
        <end position="333"/>
    </location>
</feature>
<keyword evidence="3 6" id="KW-1133">Transmembrane helix</keyword>
<keyword evidence="8" id="KW-1185">Reference proteome</keyword>
<comment type="similarity">
    <text evidence="5">Belongs to the G-protein coupled receptor 1 family.</text>
</comment>
<dbReference type="Gene3D" id="1.20.1070.10">
    <property type="entry name" value="Rhodopsin 7-helix transmembrane proteins"/>
    <property type="match status" value="1"/>
</dbReference>
<organism evidence="8 9">
    <name type="scientific">Crassostrea virginica</name>
    <name type="common">Eastern oyster</name>
    <dbReference type="NCBI Taxonomy" id="6565"/>
    <lineage>
        <taxon>Eukaryota</taxon>
        <taxon>Metazoa</taxon>
        <taxon>Spiralia</taxon>
        <taxon>Lophotrochozoa</taxon>
        <taxon>Mollusca</taxon>
        <taxon>Bivalvia</taxon>
        <taxon>Autobranchia</taxon>
        <taxon>Pteriomorphia</taxon>
        <taxon>Ostreida</taxon>
        <taxon>Ostreoidea</taxon>
        <taxon>Ostreidae</taxon>
        <taxon>Crassostrea</taxon>
    </lineage>
</organism>
<dbReference type="CDD" id="cd14978">
    <property type="entry name" value="7tmA_FMRFamide_R-like"/>
    <property type="match status" value="1"/>
</dbReference>
<dbReference type="SUPFAM" id="SSF81321">
    <property type="entry name" value="Family A G protein-coupled receptor-like"/>
    <property type="match status" value="1"/>
</dbReference>
<dbReference type="InterPro" id="IPR052954">
    <property type="entry name" value="GPCR-Ligand_Int"/>
</dbReference>
<evidence type="ECO:0000313" key="8">
    <source>
        <dbReference type="Proteomes" id="UP000694844"/>
    </source>
</evidence>
<evidence type="ECO:0000256" key="2">
    <source>
        <dbReference type="ARBA" id="ARBA00022692"/>
    </source>
</evidence>
<dbReference type="AlphaFoldDB" id="A0A8B8BGN9"/>
<dbReference type="InterPro" id="IPR017452">
    <property type="entry name" value="GPCR_Rhodpsn_7TM"/>
</dbReference>
<keyword evidence="2 5" id="KW-0812">Transmembrane</keyword>
<feature type="transmembrane region" description="Helical" evidence="6">
    <location>
        <begin position="123"/>
        <end position="144"/>
    </location>
</feature>
<sequence>MHETSGLHIAFGILSADETLHDVITNETESHVVSNETLNVVWRIFVFGLIPLFSVFGVIGNVLSLAVLYHQRMRNPINSCLAALALSDLSFLIQSLLFVGTNIQSIYDPVLGEERSLILYPWFGAYASLVASRISSSLILLLTVERYIAVCFPIRAKLICNTRCTIACLMSICLVTIVLFLPYAFKYDIVYIQGNATHTPMRLMPSELGKNKEFFEIYGVTLNVIYRFVPITLVLVLNMRIIIITRKTCSSRKLMGTLDAKVYSNEQTRITLMLVTVSLLFVLCTLPGAIQSVLSHYLEGYTMTGQHRYVFQCFSYIIYSLETFSSSVNFLIYMVMSKKFSKTYKEMFCCLKNQTHYRVPCNSKESIRSLHKSESKLLQSLKESQY</sequence>
<evidence type="ECO:0000256" key="3">
    <source>
        <dbReference type="ARBA" id="ARBA00022989"/>
    </source>
</evidence>
<accession>A0A8B8BGN9</accession>
<dbReference type="PRINTS" id="PR00237">
    <property type="entry name" value="GPCRRHODOPSN"/>
</dbReference>
<keyword evidence="5" id="KW-0297">G-protein coupled receptor</keyword>
<feature type="transmembrane region" description="Helical" evidence="6">
    <location>
        <begin position="81"/>
        <end position="103"/>
    </location>
</feature>
<feature type="transmembrane region" description="Helical" evidence="6">
    <location>
        <begin position="164"/>
        <end position="185"/>
    </location>
</feature>
<evidence type="ECO:0000259" key="7">
    <source>
        <dbReference type="PROSITE" id="PS50262"/>
    </source>
</evidence>
<evidence type="ECO:0000313" key="10">
    <source>
        <dbReference type="RefSeq" id="XP_022301982.1"/>
    </source>
</evidence>
<dbReference type="Pfam" id="PF10324">
    <property type="entry name" value="7TM_GPCR_Srw"/>
    <property type="match status" value="1"/>
</dbReference>
<dbReference type="InterPro" id="IPR000276">
    <property type="entry name" value="GPCR_Rhodpsn"/>
</dbReference>
<evidence type="ECO:0000256" key="5">
    <source>
        <dbReference type="RuleBase" id="RU000688"/>
    </source>
</evidence>
<comment type="subcellular location">
    <subcellularLocation>
        <location evidence="1">Membrane</location>
    </subcellularLocation>
</comment>
<feature type="transmembrane region" description="Helical" evidence="6">
    <location>
        <begin position="44"/>
        <end position="69"/>
    </location>
</feature>